<keyword evidence="3" id="KW-1185">Reference proteome</keyword>
<dbReference type="InterPro" id="IPR036390">
    <property type="entry name" value="WH_DNA-bd_sf"/>
</dbReference>
<evidence type="ECO:0000313" key="2">
    <source>
        <dbReference type="EMBL" id="GER71302.1"/>
    </source>
</evidence>
<feature type="compositionally biased region" description="Basic and acidic residues" evidence="1">
    <location>
        <begin position="116"/>
        <end position="136"/>
    </location>
</feature>
<dbReference type="Gene3D" id="1.10.10.10">
    <property type="entry name" value="Winged helix-like DNA-binding domain superfamily/Winged helix DNA-binding domain"/>
    <property type="match status" value="1"/>
</dbReference>
<dbReference type="EMBL" id="BKZQ01000043">
    <property type="protein sequence ID" value="GER71302.1"/>
    <property type="molecule type" value="Genomic_DNA"/>
</dbReference>
<organism evidence="2 3">
    <name type="scientific">Weizmannia acidilactici</name>
    <dbReference type="NCBI Taxonomy" id="2607726"/>
    <lineage>
        <taxon>Bacteria</taxon>
        <taxon>Bacillati</taxon>
        <taxon>Bacillota</taxon>
        <taxon>Bacilli</taxon>
        <taxon>Bacillales</taxon>
        <taxon>Bacillaceae</taxon>
        <taxon>Heyndrickxia</taxon>
    </lineage>
</organism>
<comment type="caution">
    <text evidence="2">The sequence shown here is derived from an EMBL/GenBank/DDBJ whole genome shotgun (WGS) entry which is preliminary data.</text>
</comment>
<dbReference type="RefSeq" id="WP_151706118.1">
    <property type="nucleotide sequence ID" value="NZ_BKZQ01000043.1"/>
</dbReference>
<feature type="region of interest" description="Disordered" evidence="1">
    <location>
        <begin position="109"/>
        <end position="137"/>
    </location>
</feature>
<protein>
    <recommendedName>
        <fullName evidence="4">Helix-turn-helix domain-containing protein</fullName>
    </recommendedName>
</protein>
<accession>A0A5J4J8U9</accession>
<evidence type="ECO:0000256" key="1">
    <source>
        <dbReference type="SAM" id="MobiDB-lite"/>
    </source>
</evidence>
<gene>
    <name evidence="2" type="ORF">BpJC7_26050</name>
</gene>
<sequence>MYYLSKYQSFKNVEELNYHVDLYRHHTTATQFRVLWFISRYAVKYPGAAHLKAATIAEGLGVSTKTVYRALKALADLGAIVKYETIRPKSGGQGANIYVIQPAKGLNVQTSTSNRKQADKPCDSKDEGKNEKKETAHSINLKNVNNINTYSEADKPRRLQSPYARFKSMVNSFVADRKLTNRLYGIYLAHTSYLRAAFDPADLLNAGLQAIMATFRATKRKRIRNIAGYYNGTLDRMLDRLYYETVLGGEYV</sequence>
<evidence type="ECO:0000313" key="3">
    <source>
        <dbReference type="Proteomes" id="UP000391919"/>
    </source>
</evidence>
<dbReference type="Pfam" id="PF13730">
    <property type="entry name" value="HTH_36"/>
    <property type="match status" value="1"/>
</dbReference>
<dbReference type="AlphaFoldDB" id="A0A5J4J8U9"/>
<evidence type="ECO:0008006" key="4">
    <source>
        <dbReference type="Google" id="ProtNLM"/>
    </source>
</evidence>
<reference evidence="2 3" key="1">
    <citation type="submission" date="2019-09" db="EMBL/GenBank/DDBJ databases">
        <title>Draft genome sequence of Bacillus sp. JC-7.</title>
        <authorList>
            <person name="Tanaka N."/>
            <person name="Shiwa Y."/>
            <person name="Fujita N."/>
            <person name="Tanasupawat S."/>
        </authorList>
    </citation>
    <scope>NUCLEOTIDE SEQUENCE [LARGE SCALE GENOMIC DNA]</scope>
    <source>
        <strain evidence="2 3">JC-7</strain>
    </source>
</reference>
<proteinExistence type="predicted"/>
<dbReference type="SUPFAM" id="SSF46785">
    <property type="entry name" value="Winged helix' DNA-binding domain"/>
    <property type="match status" value="1"/>
</dbReference>
<dbReference type="Proteomes" id="UP000391919">
    <property type="component" value="Unassembled WGS sequence"/>
</dbReference>
<name>A0A5J4J8U9_9BACI</name>
<dbReference type="InterPro" id="IPR036388">
    <property type="entry name" value="WH-like_DNA-bd_sf"/>
</dbReference>